<feature type="signal peptide" evidence="1">
    <location>
        <begin position="1"/>
        <end position="25"/>
    </location>
</feature>
<sequence>MKTTRRILSVACLLATAMTAPSVWADGAGTQAAPVNAPLQLECDARLRHEQVDDDAFSHDANADTLRLRLGLRANFGDGWNALLEGAGVASAGQHYNSGANGRTAYPAITDPRGSELNQAWLGWQGDAFGVTAGRQRLLLDNQRWVGNSGWRQHEQTYDAVALQWQPLAALTVRYHWLDRVHRVAGRDALNPLARERRLNTHLLNAAWTQGAQQWVGYAYLHEDRDVASASSETYGLRWSGKALHDGNGPGWTLEAARQVDYANNPLHFAHSYWLLEPTWTLQGFTAKLGWEHLGGNGQHALQTPLATLHAFNGWDDQFNVTPAGGLEDRYVGVGGNLGRAGLVSKLGWVVSYHDYHADRGGRYGSEWNASLSFPLATGLTGLIKVADYRADGLGRDSAKLWLQLEWRGQQALANAH</sequence>
<dbReference type="AlphaFoldDB" id="A0A502CBY7"/>
<keyword evidence="4" id="KW-1185">Reference proteome</keyword>
<proteinExistence type="predicted"/>
<reference evidence="3 4" key="1">
    <citation type="journal article" date="2019" name="Environ. Microbiol.">
        <title>Species interactions and distinct microbial communities in high Arctic permafrost affected cryosols are associated with the CH4 and CO2 gas fluxes.</title>
        <authorList>
            <person name="Altshuler I."/>
            <person name="Hamel J."/>
            <person name="Turney S."/>
            <person name="Magnuson E."/>
            <person name="Levesque R."/>
            <person name="Greer C."/>
            <person name="Whyte L.G."/>
        </authorList>
    </citation>
    <scope>NUCLEOTIDE SEQUENCE [LARGE SCALE GENOMIC DNA]</scope>
    <source>
        <strain evidence="3 4">S13Y</strain>
    </source>
</reference>
<dbReference type="Gene3D" id="2.40.160.10">
    <property type="entry name" value="Porin"/>
    <property type="match status" value="1"/>
</dbReference>
<dbReference type="InterPro" id="IPR025388">
    <property type="entry name" value="Alginate_export_dom"/>
</dbReference>
<keyword evidence="1" id="KW-0732">Signal</keyword>
<dbReference type="Pfam" id="PF13372">
    <property type="entry name" value="Alginate_exp"/>
    <property type="match status" value="1"/>
</dbReference>
<gene>
    <name evidence="3" type="ORF">EAH88_00845</name>
</gene>
<evidence type="ECO:0000256" key="1">
    <source>
        <dbReference type="SAM" id="SignalP"/>
    </source>
</evidence>
<evidence type="ECO:0000313" key="4">
    <source>
        <dbReference type="Proteomes" id="UP000319486"/>
    </source>
</evidence>
<evidence type="ECO:0000259" key="2">
    <source>
        <dbReference type="Pfam" id="PF13372"/>
    </source>
</evidence>
<dbReference type="InterPro" id="IPR023614">
    <property type="entry name" value="Porin_dom_sf"/>
</dbReference>
<dbReference type="RefSeq" id="WP_140648344.1">
    <property type="nucleotide sequence ID" value="NZ_RCZO01000001.1"/>
</dbReference>
<name>A0A502CBY7_9GAMM</name>
<accession>A0A502CBY7</accession>
<dbReference type="Proteomes" id="UP000319486">
    <property type="component" value="Unassembled WGS sequence"/>
</dbReference>
<feature type="domain" description="Alginate export" evidence="2">
    <location>
        <begin position="39"/>
        <end position="166"/>
    </location>
</feature>
<evidence type="ECO:0000313" key="3">
    <source>
        <dbReference type="EMBL" id="TPG11135.1"/>
    </source>
</evidence>
<feature type="chain" id="PRO_5021324442" description="Alginate export domain-containing protein" evidence="1">
    <location>
        <begin position="26"/>
        <end position="417"/>
    </location>
</feature>
<protein>
    <recommendedName>
        <fullName evidence="2">Alginate export domain-containing protein</fullName>
    </recommendedName>
</protein>
<comment type="caution">
    <text evidence="3">The sequence shown here is derived from an EMBL/GenBank/DDBJ whole genome shotgun (WGS) entry which is preliminary data.</text>
</comment>
<organism evidence="3 4">
    <name type="scientific">Rhodanobacter glycinis</name>
    <dbReference type="NCBI Taxonomy" id="582702"/>
    <lineage>
        <taxon>Bacteria</taxon>
        <taxon>Pseudomonadati</taxon>
        <taxon>Pseudomonadota</taxon>
        <taxon>Gammaproteobacteria</taxon>
        <taxon>Lysobacterales</taxon>
        <taxon>Rhodanobacteraceae</taxon>
        <taxon>Rhodanobacter</taxon>
    </lineage>
</organism>
<dbReference type="EMBL" id="RCZO01000001">
    <property type="protein sequence ID" value="TPG11135.1"/>
    <property type="molecule type" value="Genomic_DNA"/>
</dbReference>